<dbReference type="EMBL" id="CAADJE010000020">
    <property type="protein sequence ID" value="VFS62128.1"/>
    <property type="molecule type" value="Genomic_DNA"/>
</dbReference>
<organism evidence="1 2">
    <name type="scientific">Raoultella planticola</name>
    <name type="common">Klebsiella planticola</name>
    <dbReference type="NCBI Taxonomy" id="575"/>
    <lineage>
        <taxon>Bacteria</taxon>
        <taxon>Pseudomonadati</taxon>
        <taxon>Pseudomonadota</taxon>
        <taxon>Gammaproteobacteria</taxon>
        <taxon>Enterobacterales</taxon>
        <taxon>Enterobacteriaceae</taxon>
        <taxon>Klebsiella/Raoultella group</taxon>
        <taxon>Raoultella</taxon>
    </lineage>
</organism>
<dbReference type="Proteomes" id="UP000345637">
    <property type="component" value="Unassembled WGS sequence"/>
</dbReference>
<evidence type="ECO:0000313" key="1">
    <source>
        <dbReference type="EMBL" id="VFS62128.1"/>
    </source>
</evidence>
<proteinExistence type="predicted"/>
<evidence type="ECO:0000313" key="2">
    <source>
        <dbReference type="Proteomes" id="UP000345637"/>
    </source>
</evidence>
<name>A0A485ASF4_RAOPL</name>
<protein>
    <submittedName>
        <fullName evidence="1">Uncharacterized protein</fullName>
    </submittedName>
</protein>
<reference evidence="1 2" key="1">
    <citation type="submission" date="2019-03" db="EMBL/GenBank/DDBJ databases">
        <authorList>
            <consortium name="Pathogen Informatics"/>
        </authorList>
    </citation>
    <scope>NUCLEOTIDE SEQUENCE [LARGE SCALE GENOMIC DNA]</scope>
    <source>
        <strain evidence="1 2">NCTC12998</strain>
    </source>
</reference>
<accession>A0A485ASF4</accession>
<dbReference type="AlphaFoldDB" id="A0A485ASF4"/>
<sequence length="93" mass="10562">MNQYKTQGEPFRWAREALAQSPVAGVIRANEQKYVATVGQLISFFIRFSCTDFSAIERQGWGAPESKRGINFIESDDTRSCTLVRDLLWGEVD</sequence>
<gene>
    <name evidence="1" type="ORF">NCTC12998_01719</name>
</gene>